<name>A0A0P1G9F4_9RHOB</name>
<reference evidence="4 6" key="2">
    <citation type="submission" date="2015-09" db="EMBL/GenBank/DDBJ databases">
        <authorList>
            <consortium name="Swine Surveillance"/>
        </authorList>
    </citation>
    <scope>NUCLEOTIDE SEQUENCE [LARGE SCALE GENOMIC DNA]</scope>
    <source>
        <strain evidence="4 6">5120</strain>
    </source>
</reference>
<proteinExistence type="predicted"/>
<feature type="chain" id="PRO_5009792629" description="AAA+ family ATPase" evidence="2">
    <location>
        <begin position="20"/>
        <end position="131"/>
    </location>
</feature>
<dbReference type="OrthoDB" id="7308154at2"/>
<dbReference type="Proteomes" id="UP000051086">
    <property type="component" value="Unassembled WGS sequence"/>
</dbReference>
<evidence type="ECO:0000313" key="5">
    <source>
        <dbReference type="Proteomes" id="UP000051086"/>
    </source>
</evidence>
<evidence type="ECO:0000313" key="6">
    <source>
        <dbReference type="Proteomes" id="UP000051887"/>
    </source>
</evidence>
<gene>
    <name evidence="3" type="ORF">TL5118_03068</name>
    <name evidence="4" type="ORF">TL5120_03500</name>
</gene>
<dbReference type="AlphaFoldDB" id="A0A0P1G9F4"/>
<evidence type="ECO:0000313" key="4">
    <source>
        <dbReference type="EMBL" id="CUH73688.1"/>
    </source>
</evidence>
<feature type="region of interest" description="Disordered" evidence="1">
    <location>
        <begin position="111"/>
        <end position="131"/>
    </location>
</feature>
<sequence>MRHLLILPVFCAAFVAPYATPLAAQEAEAEEEGFSLMEEGAKLFLKGIIQEMEPAIDELNDLTAEMEPALRALVDEMGPAFMELLDKVDDITMYHAPEVLPNGDIILRRKQPDEVEPPAGEANNENGAIDL</sequence>
<protein>
    <recommendedName>
        <fullName evidence="7">AAA+ family ATPase</fullName>
    </recommendedName>
</protein>
<keyword evidence="5" id="KW-1185">Reference proteome</keyword>
<organism evidence="4 6">
    <name type="scientific">Thalassovita autumnalis</name>
    <dbReference type="NCBI Taxonomy" id="2072972"/>
    <lineage>
        <taxon>Bacteria</taxon>
        <taxon>Pseudomonadati</taxon>
        <taxon>Pseudomonadota</taxon>
        <taxon>Alphaproteobacteria</taxon>
        <taxon>Rhodobacterales</taxon>
        <taxon>Roseobacteraceae</taxon>
        <taxon>Thalassovita</taxon>
    </lineage>
</organism>
<dbReference type="RefSeq" id="WP_058244823.1">
    <property type="nucleotide sequence ID" value="NZ_CYSB01000038.1"/>
</dbReference>
<feature type="signal peptide" evidence="2">
    <location>
        <begin position="1"/>
        <end position="19"/>
    </location>
</feature>
<accession>A0A0P1G9F4</accession>
<dbReference type="EMBL" id="CYSB01000038">
    <property type="protein sequence ID" value="CUH69109.1"/>
    <property type="molecule type" value="Genomic_DNA"/>
</dbReference>
<reference evidence="3 5" key="1">
    <citation type="submission" date="2015-09" db="EMBL/GenBank/DDBJ databases">
        <authorList>
            <person name="Rodrigo-Torres L."/>
            <person name="Arahal D.R."/>
        </authorList>
    </citation>
    <scope>NUCLEOTIDE SEQUENCE [LARGE SCALE GENOMIC DNA]</scope>
    <source>
        <strain evidence="3 5">CECT 5118</strain>
    </source>
</reference>
<evidence type="ECO:0000256" key="1">
    <source>
        <dbReference type="SAM" id="MobiDB-lite"/>
    </source>
</evidence>
<keyword evidence="2" id="KW-0732">Signal</keyword>
<evidence type="ECO:0008006" key="7">
    <source>
        <dbReference type="Google" id="ProtNLM"/>
    </source>
</evidence>
<dbReference type="Proteomes" id="UP000051887">
    <property type="component" value="Unassembled WGS sequence"/>
</dbReference>
<dbReference type="EMBL" id="CYSC01000041">
    <property type="protein sequence ID" value="CUH73688.1"/>
    <property type="molecule type" value="Genomic_DNA"/>
</dbReference>
<evidence type="ECO:0000256" key="2">
    <source>
        <dbReference type="SAM" id="SignalP"/>
    </source>
</evidence>
<evidence type="ECO:0000313" key="3">
    <source>
        <dbReference type="EMBL" id="CUH69109.1"/>
    </source>
</evidence>